<dbReference type="Gene3D" id="3.30.200.160">
    <property type="entry name" value="TFIIIC, subcomplex tauA, subunit Sfc1, barrel domain"/>
    <property type="match status" value="1"/>
</dbReference>
<sequence length="1073" mass="120369">MDTPRQGDVGSISSGGIAGGIARGTAPDTGRENGGAPRYVIPSRELTAVEIPAVVEDVDRAVRAFGRAPSLRHVLDPLRNSIPLYINPEEPFCPPIMSHNARSHNVVLKITVPKRTGRKRKRGTDGPWEGDMELQGTDFSASASEDVQSIARRDDPRLLRRKLEDNVGRYQVEAVGLIKHTHRFRGLADFYWDMDKSSFARRYVEQVLPGDVDKIKQFKFTPGIDQGPSVDIIPPPIFTHMSLPFNYFYSQNPYVRLTEDGGTVNTTAVKQVGHFIGTEDAAPTGPQIPPDMTDPRMVEVIAQLEEAFEDRPVWTRRSLLNHLAGKLRNWNELKKYLNYTAYQFKGGPWRDGVVPYGIDPRTDPKYRIYQTLMFKLPKQKRAKKDQTWQSLRRVQMGRTKEFVQELSASHIFDGETYHTDGKVWQVCDITDPLLRELLDNAEVRPTWDVSSGWYHGGLWAKVKAIMKTKLVAIQFGRRLTKEDFAPTLQCGDQTPIRSTSATFHLPLPNLHLTKEELTLLRGREPSKKKKSQVYNVRVRPRAKMGVDAEEQSSVAPNDAGADVDVDAEAEAEADAEVDVDVEAEEVSILDRMDQSEDSEAASDDEDEDDDGDDEDDGENENGSDEEEGVGAAGFGEDDEVEVATSTASWPWDAMDSHPFSEGPWFCKHCNKPFSVYDDLAKHKRYMRNENKEDHIHCKLCGRDFHTLEGEMRHMQVEHPLEQNLECPGCGQGPFKRLGALIDHIERGFCNRIDTAVLDELREEKLEFPRRLQELTKEPVKGNYTKYMPSTNAGSTISGWHIDKEPTSFKLIQEEFPGLSGSEGGGTQLPETTTQSTSKPSTGNGNGNVATQHVLRLPFRPAIKAETASVAVVEQKAPASFQLPIRLLNPGTLGSSEDNRGHDDETPSPVQTVRPVFRSGVTTVTAGMDPDDPDCPSFNVARYYCMYTDKYNCPKRLCGKTFKSARGLVGHLRSPIHGNKSYRCPYCLRLFKTLAGIASHAESRSSKCRIQDTEHYETFMDQLTAGLVDIERTRYQDGSIIFKTSEQVKQKLRGEATVNKTKYPVSTVPDDVYW</sequence>
<name>A0ABY2H702_9HYPO</name>
<organism evidence="8 9">
    <name type="scientific">Trichoderma ghanense</name>
    <dbReference type="NCBI Taxonomy" id="65468"/>
    <lineage>
        <taxon>Eukaryota</taxon>
        <taxon>Fungi</taxon>
        <taxon>Dikarya</taxon>
        <taxon>Ascomycota</taxon>
        <taxon>Pezizomycotina</taxon>
        <taxon>Sordariomycetes</taxon>
        <taxon>Hypocreomycetidae</taxon>
        <taxon>Hypocreales</taxon>
        <taxon>Hypocreaceae</taxon>
        <taxon>Trichoderma</taxon>
    </lineage>
</organism>
<dbReference type="Gene3D" id="3.30.160.60">
    <property type="entry name" value="Classic Zinc Finger"/>
    <property type="match status" value="2"/>
</dbReference>
<evidence type="ECO:0000259" key="7">
    <source>
        <dbReference type="PROSITE" id="PS50157"/>
    </source>
</evidence>
<comment type="caution">
    <text evidence="8">The sequence shown here is derived from an EMBL/GenBank/DDBJ whole genome shotgun (WGS) entry which is preliminary data.</text>
</comment>
<feature type="region of interest" description="Disordered" evidence="6">
    <location>
        <begin position="115"/>
        <end position="147"/>
    </location>
</feature>
<feature type="region of interest" description="Disordered" evidence="6">
    <location>
        <begin position="889"/>
        <end position="910"/>
    </location>
</feature>
<dbReference type="PANTHER" id="PTHR13230">
    <property type="entry name" value="GENERAL TRANSCRIPTION FACTOR IIIC, POLYPEPTIDE 5"/>
    <property type="match status" value="1"/>
</dbReference>
<protein>
    <submittedName>
        <fullName evidence="8">Transcription factor tau subunit sfc1</fullName>
    </submittedName>
</protein>
<keyword evidence="5" id="KW-0862">Zinc</keyword>
<dbReference type="Pfam" id="PF17682">
    <property type="entry name" value="Tau95_N"/>
    <property type="match status" value="1"/>
</dbReference>
<dbReference type="InterPro" id="IPR013087">
    <property type="entry name" value="Znf_C2H2_type"/>
</dbReference>
<evidence type="ECO:0000256" key="4">
    <source>
        <dbReference type="ARBA" id="ARBA00023242"/>
    </source>
</evidence>
<dbReference type="EMBL" id="PPTA01000004">
    <property type="protein sequence ID" value="TFB04055.1"/>
    <property type="molecule type" value="Genomic_DNA"/>
</dbReference>
<dbReference type="GeneID" id="300575829"/>
<dbReference type="InterPro" id="IPR041499">
    <property type="entry name" value="Tfc1/Sfc1_N"/>
</dbReference>
<dbReference type="PANTHER" id="PTHR13230:SF5">
    <property type="entry name" value="GENERAL TRANSCRIPTION FACTOR 3C POLYPEPTIDE 5"/>
    <property type="match status" value="1"/>
</dbReference>
<dbReference type="Proteomes" id="UP001642720">
    <property type="component" value="Unassembled WGS sequence"/>
</dbReference>
<dbReference type="RefSeq" id="XP_073560256.1">
    <property type="nucleotide sequence ID" value="XM_073701379.1"/>
</dbReference>
<feature type="domain" description="C2H2-type" evidence="7">
    <location>
        <begin position="950"/>
        <end position="981"/>
    </location>
</feature>
<feature type="compositionally biased region" description="Acidic residues" evidence="6">
    <location>
        <begin position="595"/>
        <end position="628"/>
    </location>
</feature>
<dbReference type="InterPro" id="IPR036236">
    <property type="entry name" value="Znf_C2H2_sf"/>
</dbReference>
<evidence type="ECO:0000256" key="1">
    <source>
        <dbReference type="ARBA" id="ARBA00004123"/>
    </source>
</evidence>
<feature type="compositionally biased region" description="Polar residues" evidence="6">
    <location>
        <begin position="137"/>
        <end position="147"/>
    </location>
</feature>
<keyword evidence="3" id="KW-0804">Transcription</keyword>
<feature type="region of interest" description="Disordered" evidence="6">
    <location>
        <begin position="815"/>
        <end position="847"/>
    </location>
</feature>
<gene>
    <name evidence="8" type="ORF">CCMA1212_004060</name>
</gene>
<keyword evidence="2" id="KW-0238">DNA-binding</keyword>
<dbReference type="PROSITE" id="PS50157">
    <property type="entry name" value="ZINC_FINGER_C2H2_2"/>
    <property type="match status" value="3"/>
</dbReference>
<keyword evidence="4" id="KW-0539">Nucleus</keyword>
<evidence type="ECO:0000256" key="5">
    <source>
        <dbReference type="PROSITE-ProRule" id="PRU00042"/>
    </source>
</evidence>
<keyword evidence="9" id="KW-1185">Reference proteome</keyword>
<keyword evidence="5" id="KW-0479">Metal-binding</keyword>
<feature type="region of interest" description="Disordered" evidence="6">
    <location>
        <begin position="521"/>
        <end position="646"/>
    </location>
</feature>
<evidence type="ECO:0000256" key="3">
    <source>
        <dbReference type="ARBA" id="ARBA00023163"/>
    </source>
</evidence>
<proteinExistence type="predicted"/>
<feature type="domain" description="C2H2-type" evidence="7">
    <location>
        <begin position="695"/>
        <end position="723"/>
    </location>
</feature>
<feature type="domain" description="C2H2-type" evidence="7">
    <location>
        <begin position="664"/>
        <end position="691"/>
    </location>
</feature>
<dbReference type="InterPro" id="IPR040454">
    <property type="entry name" value="TF_IIIC_Tfc1/Sfc1"/>
</dbReference>
<dbReference type="InterPro" id="IPR019136">
    <property type="entry name" value="TF_IIIC_su-5_HTH"/>
</dbReference>
<reference evidence="8 9" key="1">
    <citation type="submission" date="2018-01" db="EMBL/GenBank/DDBJ databases">
        <title>Genome characterization of the sugarcane-associated fungus Trichoderma ghanense CCMA-1212 and their application in lignocelulose bioconversion.</title>
        <authorList>
            <person name="Steindorff A.S."/>
            <person name="Mendes T.D."/>
            <person name="Vilela E.S.D."/>
            <person name="Rodrigues D.S."/>
            <person name="Formighieri E.F."/>
            <person name="Melo I.S."/>
            <person name="Favaro L.C.L."/>
        </authorList>
    </citation>
    <scope>NUCLEOTIDE SEQUENCE [LARGE SCALE GENOMIC DNA]</scope>
    <source>
        <strain evidence="8 9">CCMA-1212</strain>
    </source>
</reference>
<dbReference type="SMART" id="SM00355">
    <property type="entry name" value="ZnF_C2H2"/>
    <property type="match status" value="4"/>
</dbReference>
<feature type="compositionally biased region" description="Acidic residues" evidence="6">
    <location>
        <begin position="561"/>
        <end position="587"/>
    </location>
</feature>
<feature type="region of interest" description="Disordered" evidence="6">
    <location>
        <begin position="1"/>
        <end position="38"/>
    </location>
</feature>
<evidence type="ECO:0000313" key="9">
    <source>
        <dbReference type="Proteomes" id="UP001642720"/>
    </source>
</evidence>
<evidence type="ECO:0000256" key="6">
    <source>
        <dbReference type="SAM" id="MobiDB-lite"/>
    </source>
</evidence>
<keyword evidence="5" id="KW-0863">Zinc-finger</keyword>
<feature type="compositionally biased region" description="Polar residues" evidence="6">
    <location>
        <begin position="828"/>
        <end position="847"/>
    </location>
</feature>
<dbReference type="PROSITE" id="PS00028">
    <property type="entry name" value="ZINC_FINGER_C2H2_1"/>
    <property type="match status" value="2"/>
</dbReference>
<dbReference type="SUPFAM" id="SSF57667">
    <property type="entry name" value="beta-beta-alpha zinc fingers"/>
    <property type="match status" value="2"/>
</dbReference>
<comment type="subcellular location">
    <subcellularLocation>
        <location evidence="1">Nucleus</location>
    </subcellularLocation>
</comment>
<dbReference type="Pfam" id="PF09734">
    <property type="entry name" value="Tau95"/>
    <property type="match status" value="1"/>
</dbReference>
<dbReference type="InterPro" id="IPR042536">
    <property type="entry name" value="TFIIIC_tauA_Sfc1"/>
</dbReference>
<accession>A0ABY2H702</accession>
<evidence type="ECO:0000256" key="2">
    <source>
        <dbReference type="ARBA" id="ARBA00023125"/>
    </source>
</evidence>
<evidence type="ECO:0000313" key="8">
    <source>
        <dbReference type="EMBL" id="TFB04055.1"/>
    </source>
</evidence>